<feature type="compositionally biased region" description="Pro residues" evidence="1">
    <location>
        <begin position="61"/>
        <end position="75"/>
    </location>
</feature>
<proteinExistence type="predicted"/>
<gene>
    <name evidence="3" type="ORF">AVL59_04880</name>
</gene>
<protein>
    <recommendedName>
        <fullName evidence="5">Serine/arginine repetitive matrix protein 2</fullName>
    </recommendedName>
</protein>
<sequence>MSGWNGWNSEEGHDCGPGDDRGQAAWSPGAPSAPPPWASAQTQSAPLPPLLPRASAGTTAPVPPPPVPVPSPSYDPAPRRVDGGRLVALVVAMALIGAGSGFGVWYLGQDRADSGSPAASAPATGVSVSAPAPSTTATPSPSRSAPAGYRLVHDPVGYTLAVPEGWTRRQKQGEKAAVVFYDAPSDGRLLQIFELAEPTVTESLDLAEHDPVYGYSHEPGYRALARRSADTWTELSYRYDDRDKGARRVVDHRFRAADGTLYAIRASGPESLSDGLVRGPLTTALASFCPTDASCA</sequence>
<feature type="compositionally biased region" description="Low complexity" evidence="1">
    <location>
        <begin position="114"/>
        <end position="147"/>
    </location>
</feature>
<dbReference type="STRING" id="68214.AVL59_04880"/>
<keyword evidence="2" id="KW-0812">Transmembrane</keyword>
<name>A0A1B1AQY6_9ACTN</name>
<dbReference type="EMBL" id="CP016279">
    <property type="protein sequence ID" value="ANP48998.1"/>
    <property type="molecule type" value="Genomic_DNA"/>
</dbReference>
<evidence type="ECO:0000313" key="4">
    <source>
        <dbReference type="Proteomes" id="UP000092659"/>
    </source>
</evidence>
<evidence type="ECO:0000313" key="3">
    <source>
        <dbReference type="EMBL" id="ANP48998.1"/>
    </source>
</evidence>
<reference evidence="3 4" key="1">
    <citation type="submission" date="2016-06" db="EMBL/GenBank/DDBJ databases">
        <title>Complete genome sequence of Streptomyces griseochromogenes ATCC 14511, the Blasticidin S producer.</title>
        <authorList>
            <person name="Wu L."/>
        </authorList>
    </citation>
    <scope>NUCLEOTIDE SEQUENCE [LARGE SCALE GENOMIC DNA]</scope>
    <source>
        <strain evidence="3 4">ATCC 14511</strain>
    </source>
</reference>
<accession>A0A1B1AQY6</accession>
<feature type="transmembrane region" description="Helical" evidence="2">
    <location>
        <begin position="86"/>
        <end position="107"/>
    </location>
</feature>
<evidence type="ECO:0000256" key="1">
    <source>
        <dbReference type="SAM" id="MobiDB-lite"/>
    </source>
</evidence>
<dbReference type="OrthoDB" id="4335221at2"/>
<evidence type="ECO:0000256" key="2">
    <source>
        <dbReference type="SAM" id="Phobius"/>
    </source>
</evidence>
<keyword evidence="2" id="KW-0472">Membrane</keyword>
<feature type="region of interest" description="Disordered" evidence="1">
    <location>
        <begin position="1"/>
        <end position="76"/>
    </location>
</feature>
<organism evidence="3 4">
    <name type="scientific">Streptomyces griseochromogenes</name>
    <dbReference type="NCBI Taxonomy" id="68214"/>
    <lineage>
        <taxon>Bacteria</taxon>
        <taxon>Bacillati</taxon>
        <taxon>Actinomycetota</taxon>
        <taxon>Actinomycetes</taxon>
        <taxon>Kitasatosporales</taxon>
        <taxon>Streptomycetaceae</taxon>
        <taxon>Streptomyces</taxon>
    </lineage>
</organism>
<feature type="compositionally biased region" description="Basic and acidic residues" evidence="1">
    <location>
        <begin position="10"/>
        <end position="22"/>
    </location>
</feature>
<dbReference type="KEGG" id="sgs:AVL59_04880"/>
<feature type="region of interest" description="Disordered" evidence="1">
    <location>
        <begin position="113"/>
        <end position="148"/>
    </location>
</feature>
<keyword evidence="2" id="KW-1133">Transmembrane helix</keyword>
<dbReference type="Proteomes" id="UP000092659">
    <property type="component" value="Chromosome"/>
</dbReference>
<dbReference type="AlphaFoldDB" id="A0A1B1AQY6"/>
<evidence type="ECO:0008006" key="5">
    <source>
        <dbReference type="Google" id="ProtNLM"/>
    </source>
</evidence>